<dbReference type="PANTHER" id="PTHR43792:SF8">
    <property type="entry name" value="[RIBOSOMAL PROTEIN US5]-ALANINE N-ACETYLTRANSFERASE"/>
    <property type="match status" value="1"/>
</dbReference>
<dbReference type="OMA" id="EQFSMIR"/>
<dbReference type="Gene3D" id="3.40.630.30">
    <property type="match status" value="1"/>
</dbReference>
<dbReference type="SUPFAM" id="SSF55729">
    <property type="entry name" value="Acyl-CoA N-acyltransferases (Nat)"/>
    <property type="match status" value="1"/>
</dbReference>
<dbReference type="InterPro" id="IPR000182">
    <property type="entry name" value="GNAT_dom"/>
</dbReference>
<organism evidence="5">
    <name type="scientific">Halalkalibacterium halodurans</name>
    <name type="common">Bacillus halodurans</name>
    <dbReference type="NCBI Taxonomy" id="86665"/>
    <lineage>
        <taxon>Bacteria</taxon>
        <taxon>Bacillati</taxon>
        <taxon>Bacillota</taxon>
        <taxon>Bacilli</taxon>
        <taxon>Bacillales</taxon>
        <taxon>Bacillaceae</taxon>
        <taxon>Halalkalibacterium (ex Joshi et al. 2022)</taxon>
    </lineage>
</organism>
<keyword evidence="2" id="KW-0012">Acyltransferase</keyword>
<evidence type="ECO:0000256" key="2">
    <source>
        <dbReference type="ARBA" id="ARBA00023315"/>
    </source>
</evidence>
<keyword evidence="1 5" id="KW-0808">Transferase</keyword>
<dbReference type="Pfam" id="PF13302">
    <property type="entry name" value="Acetyltransf_3"/>
    <property type="match status" value="1"/>
</dbReference>
<dbReference type="PANTHER" id="PTHR43792">
    <property type="entry name" value="GNAT FAMILY, PUTATIVE (AFU_ORTHOLOGUE AFUA_3G00765)-RELATED-RELATED"/>
    <property type="match status" value="1"/>
</dbReference>
<dbReference type="GO" id="GO:0008999">
    <property type="term" value="F:protein-N-terminal-alanine acetyltransferase activity"/>
    <property type="evidence" value="ECO:0007669"/>
    <property type="project" value="TreeGrafter"/>
</dbReference>
<dbReference type="InterPro" id="IPR051531">
    <property type="entry name" value="N-acetyltransferase"/>
</dbReference>
<dbReference type="GO" id="GO:0005737">
    <property type="term" value="C:cytoplasm"/>
    <property type="evidence" value="ECO:0007669"/>
    <property type="project" value="TreeGrafter"/>
</dbReference>
<protein>
    <submittedName>
        <fullName evidence="5">Alanine acetyltransferase</fullName>
    </submittedName>
</protein>
<dbReference type="AlphaFoldDB" id="A0A0M0KD60"/>
<feature type="domain" description="N-acetyltransferase" evidence="4">
    <location>
        <begin position="8"/>
        <end position="174"/>
    </location>
</feature>
<gene>
    <name evidence="5" type="ORF">AMD02_16975</name>
</gene>
<sequence>MKREGENIVVKLASVEDVEQLLALEVRNKEFFQQFTGLRDSAFYTYEGQKERIIREMEAAKADTGYLFLICLKESDEVIGEVSLTEVVRGNLQSCWIGYFLDKVHNGKGYMTEAVKLVVDYAFTELAFHRIEAGVMPHNIGSINVLLKAGFQKEGLARKNVKINGRWEDHQTLAILEGETVS</sequence>
<evidence type="ECO:0000259" key="4">
    <source>
        <dbReference type="PROSITE" id="PS51186"/>
    </source>
</evidence>
<proteinExistence type="inferred from homology"/>
<dbReference type="PROSITE" id="PS51186">
    <property type="entry name" value="GNAT"/>
    <property type="match status" value="1"/>
</dbReference>
<dbReference type="PATRIC" id="fig|136160.3.peg.4345"/>
<dbReference type="InterPro" id="IPR016181">
    <property type="entry name" value="Acyl_CoA_acyltransferase"/>
</dbReference>
<evidence type="ECO:0000256" key="1">
    <source>
        <dbReference type="ARBA" id="ARBA00022679"/>
    </source>
</evidence>
<comment type="caution">
    <text evidence="5">The sequence shown here is derived from an EMBL/GenBank/DDBJ whole genome shotgun (WGS) entry which is preliminary data.</text>
</comment>
<reference evidence="5" key="1">
    <citation type="submission" date="2015-08" db="EMBL/GenBank/DDBJ databases">
        <title>Complete DNA Sequence of Pseudomonas syringae pv. actinidiae, the Causal Agent of Kiwifruit Canker Disease.</title>
        <authorList>
            <person name="Rikkerink E.H.A."/>
            <person name="Fineran P.C."/>
        </authorList>
    </citation>
    <scope>NUCLEOTIDE SEQUENCE</scope>
    <source>
        <strain evidence="5">DSM 13666</strain>
    </source>
</reference>
<dbReference type="GeneID" id="87596154"/>
<dbReference type="EMBL" id="LILD01000004">
    <property type="protein sequence ID" value="KOO36729.1"/>
    <property type="molecule type" value="Genomic_DNA"/>
</dbReference>
<comment type="similarity">
    <text evidence="3">Belongs to the acetyltransferase family. RimJ subfamily.</text>
</comment>
<evidence type="ECO:0000256" key="3">
    <source>
        <dbReference type="ARBA" id="ARBA00038502"/>
    </source>
</evidence>
<evidence type="ECO:0000313" key="5">
    <source>
        <dbReference type="EMBL" id="KOO36729.1"/>
    </source>
</evidence>
<dbReference type="RefSeq" id="WP_010896762.1">
    <property type="nucleotide sequence ID" value="NZ_CP040441.1"/>
</dbReference>
<name>A0A0M0KD60_ALKHA</name>
<accession>A0A0M0KD60</accession>